<dbReference type="EMBL" id="JBEPLM010000020">
    <property type="protein sequence ID" value="MET3597174.1"/>
    <property type="molecule type" value="Genomic_DNA"/>
</dbReference>
<comment type="caution">
    <text evidence="1">The sequence shown here is derived from an EMBL/GenBank/DDBJ whole genome shotgun (WGS) entry which is preliminary data.</text>
</comment>
<evidence type="ECO:0000313" key="2">
    <source>
        <dbReference type="Proteomes" id="UP001549036"/>
    </source>
</evidence>
<evidence type="ECO:0000313" key="1">
    <source>
        <dbReference type="EMBL" id="MET3597174.1"/>
    </source>
</evidence>
<keyword evidence="2" id="KW-1185">Reference proteome</keyword>
<reference evidence="1 2" key="1">
    <citation type="submission" date="2024-06" db="EMBL/GenBank/DDBJ databases">
        <title>Genomic Encyclopedia of Type Strains, Phase IV (KMG-IV): sequencing the most valuable type-strain genomes for metagenomic binning, comparative biology and taxonomic classification.</title>
        <authorList>
            <person name="Goeker M."/>
        </authorList>
    </citation>
    <scope>NUCLEOTIDE SEQUENCE [LARGE SCALE GENOMIC DNA]</scope>
    <source>
        <strain evidence="1 2">DSM 29846</strain>
    </source>
</reference>
<accession>A0ABV2I3H3</accession>
<name>A0ABV2I3H3_9HYPH</name>
<dbReference type="RefSeq" id="WP_292369944.1">
    <property type="nucleotide sequence ID" value="NZ_JBEPLM010000020.1"/>
</dbReference>
<proteinExistence type="predicted"/>
<protein>
    <recommendedName>
        <fullName evidence="3">Transposase</fullName>
    </recommendedName>
</protein>
<evidence type="ECO:0008006" key="3">
    <source>
        <dbReference type="Google" id="ProtNLM"/>
    </source>
</evidence>
<sequence>MRLWRPTDAWGLADRRLALKERLVRLHQSGNPVSSEFKRRFCCSAK</sequence>
<organism evidence="1 2">
    <name type="scientific">Mesorhizobium shonense</name>
    <dbReference type="NCBI Taxonomy" id="1209948"/>
    <lineage>
        <taxon>Bacteria</taxon>
        <taxon>Pseudomonadati</taxon>
        <taxon>Pseudomonadota</taxon>
        <taxon>Alphaproteobacteria</taxon>
        <taxon>Hyphomicrobiales</taxon>
        <taxon>Phyllobacteriaceae</taxon>
        <taxon>Mesorhizobium</taxon>
    </lineage>
</organism>
<dbReference type="Proteomes" id="UP001549036">
    <property type="component" value="Unassembled WGS sequence"/>
</dbReference>
<gene>
    <name evidence="1" type="ORF">ABID26_006598</name>
</gene>